<dbReference type="CDD" id="cd17951">
    <property type="entry name" value="DEADc_DDX41"/>
    <property type="match status" value="1"/>
</dbReference>
<dbReference type="InterPro" id="IPR001650">
    <property type="entry name" value="Helicase_C-like"/>
</dbReference>
<dbReference type="InterPro" id="IPR001878">
    <property type="entry name" value="Znf_CCHC"/>
</dbReference>
<dbReference type="Proteomes" id="UP001516400">
    <property type="component" value="Unassembled WGS sequence"/>
</dbReference>
<dbReference type="Gene3D" id="3.40.50.300">
    <property type="entry name" value="P-loop containing nucleotide triphosphate hydrolases"/>
    <property type="match status" value="2"/>
</dbReference>
<evidence type="ECO:0000313" key="20">
    <source>
        <dbReference type="Proteomes" id="UP001516400"/>
    </source>
</evidence>
<feature type="domain" description="DEAD-box RNA helicase Q" evidence="18">
    <location>
        <begin position="176"/>
        <end position="204"/>
    </location>
</feature>
<dbReference type="SUPFAM" id="SSF52540">
    <property type="entry name" value="P-loop containing nucleoside triphosphate hydrolases"/>
    <property type="match status" value="1"/>
</dbReference>
<keyword evidence="9" id="KW-0694">RNA-binding</keyword>
<evidence type="ECO:0000256" key="3">
    <source>
        <dbReference type="ARBA" id="ARBA00022741"/>
    </source>
</evidence>
<feature type="short sequence motif" description="Q motif" evidence="13">
    <location>
        <begin position="176"/>
        <end position="204"/>
    </location>
</feature>
<evidence type="ECO:0000256" key="9">
    <source>
        <dbReference type="ARBA" id="ARBA00022884"/>
    </source>
</evidence>
<reference evidence="19 20" key="1">
    <citation type="journal article" date="2021" name="BMC Biol.">
        <title>Horizontally acquired antibacterial genes associated with adaptive radiation of ladybird beetles.</title>
        <authorList>
            <person name="Li H.S."/>
            <person name="Tang X.F."/>
            <person name="Huang Y.H."/>
            <person name="Xu Z.Y."/>
            <person name="Chen M.L."/>
            <person name="Du X.Y."/>
            <person name="Qiu B.Y."/>
            <person name="Chen P.T."/>
            <person name="Zhang W."/>
            <person name="Slipinski A."/>
            <person name="Escalona H.E."/>
            <person name="Waterhouse R.M."/>
            <person name="Zwick A."/>
            <person name="Pang H."/>
        </authorList>
    </citation>
    <scope>NUCLEOTIDE SEQUENCE [LARGE SCALE GENOMIC DNA]</scope>
    <source>
        <strain evidence="19">SYSU2018</strain>
    </source>
</reference>
<dbReference type="PROSITE" id="PS51192">
    <property type="entry name" value="HELICASE_ATP_BIND_1"/>
    <property type="match status" value="1"/>
</dbReference>
<dbReference type="InterPro" id="IPR036875">
    <property type="entry name" value="Znf_CCHC_sf"/>
</dbReference>
<accession>A0ABD2MNX2</accession>
<dbReference type="EC" id="3.6.4.13" evidence="1"/>
<dbReference type="GO" id="GO:0010468">
    <property type="term" value="P:regulation of gene expression"/>
    <property type="evidence" value="ECO:0007669"/>
    <property type="project" value="UniProtKB-ARBA"/>
</dbReference>
<dbReference type="EMBL" id="JABFTP020000021">
    <property type="protein sequence ID" value="KAL3267998.1"/>
    <property type="molecule type" value="Genomic_DNA"/>
</dbReference>
<evidence type="ECO:0000256" key="12">
    <source>
        <dbReference type="PROSITE-ProRule" id="PRU00047"/>
    </source>
</evidence>
<dbReference type="PROSITE" id="PS51195">
    <property type="entry name" value="Q_MOTIF"/>
    <property type="match status" value="1"/>
</dbReference>
<dbReference type="GO" id="GO:0016787">
    <property type="term" value="F:hydrolase activity"/>
    <property type="evidence" value="ECO:0007669"/>
    <property type="project" value="UniProtKB-KW"/>
</dbReference>
<evidence type="ECO:0000256" key="7">
    <source>
        <dbReference type="ARBA" id="ARBA00022833"/>
    </source>
</evidence>
<dbReference type="InterPro" id="IPR011545">
    <property type="entry name" value="DEAD/DEAH_box_helicase_dom"/>
</dbReference>
<evidence type="ECO:0000259" key="17">
    <source>
        <dbReference type="PROSITE" id="PS51194"/>
    </source>
</evidence>
<feature type="domain" description="Helicase ATP-binding" evidence="16">
    <location>
        <begin position="207"/>
        <end position="391"/>
    </location>
</feature>
<evidence type="ECO:0000256" key="8">
    <source>
        <dbReference type="ARBA" id="ARBA00022840"/>
    </source>
</evidence>
<evidence type="ECO:0000256" key="13">
    <source>
        <dbReference type="PROSITE-ProRule" id="PRU00552"/>
    </source>
</evidence>
<keyword evidence="5" id="KW-0378">Hydrolase</keyword>
<dbReference type="SUPFAM" id="SSF57756">
    <property type="entry name" value="Retrovirus zinc finger-like domains"/>
    <property type="match status" value="1"/>
</dbReference>
<dbReference type="InterPro" id="IPR027417">
    <property type="entry name" value="P-loop_NTPase"/>
</dbReference>
<evidence type="ECO:0000259" key="18">
    <source>
        <dbReference type="PROSITE" id="PS51195"/>
    </source>
</evidence>
<feature type="domain" description="Helicase C-terminal" evidence="17">
    <location>
        <begin position="402"/>
        <end position="562"/>
    </location>
</feature>
<feature type="domain" description="CCHC-type" evidence="15">
    <location>
        <begin position="577"/>
        <end position="592"/>
    </location>
</feature>
<keyword evidence="7" id="KW-0862">Zinc</keyword>
<evidence type="ECO:0000256" key="2">
    <source>
        <dbReference type="ARBA" id="ARBA00022723"/>
    </source>
</evidence>
<dbReference type="GO" id="GO:0005634">
    <property type="term" value="C:nucleus"/>
    <property type="evidence" value="ECO:0007669"/>
    <property type="project" value="UniProtKB-ARBA"/>
</dbReference>
<evidence type="ECO:0000256" key="5">
    <source>
        <dbReference type="ARBA" id="ARBA00022801"/>
    </source>
</evidence>
<keyword evidence="6" id="KW-0347">Helicase</keyword>
<dbReference type="SMART" id="SM00490">
    <property type="entry name" value="HELICc"/>
    <property type="match status" value="1"/>
</dbReference>
<dbReference type="InterPro" id="IPR044113">
    <property type="entry name" value="DEADc_DDX41"/>
</dbReference>
<organism evidence="19 20">
    <name type="scientific">Cryptolaemus montrouzieri</name>
    <dbReference type="NCBI Taxonomy" id="559131"/>
    <lineage>
        <taxon>Eukaryota</taxon>
        <taxon>Metazoa</taxon>
        <taxon>Ecdysozoa</taxon>
        <taxon>Arthropoda</taxon>
        <taxon>Hexapoda</taxon>
        <taxon>Insecta</taxon>
        <taxon>Pterygota</taxon>
        <taxon>Neoptera</taxon>
        <taxon>Endopterygota</taxon>
        <taxon>Coleoptera</taxon>
        <taxon>Polyphaga</taxon>
        <taxon>Cucujiformia</taxon>
        <taxon>Coccinelloidea</taxon>
        <taxon>Coccinellidae</taxon>
        <taxon>Scymninae</taxon>
        <taxon>Scymnini</taxon>
        <taxon>Cryptolaemus</taxon>
    </lineage>
</organism>
<dbReference type="GO" id="GO:0008432">
    <property type="term" value="F:JUN kinase binding"/>
    <property type="evidence" value="ECO:0007669"/>
    <property type="project" value="UniProtKB-ARBA"/>
</dbReference>
<comment type="similarity">
    <text evidence="10">Belongs to the DEAD box helicase family. DDX41 subfamily.</text>
</comment>
<keyword evidence="4 12" id="KW-0863">Zinc-finger</keyword>
<keyword evidence="3" id="KW-0547">Nucleotide-binding</keyword>
<evidence type="ECO:0000259" key="16">
    <source>
        <dbReference type="PROSITE" id="PS51192"/>
    </source>
</evidence>
<gene>
    <name evidence="19" type="ORF">HHI36_007131</name>
</gene>
<dbReference type="AlphaFoldDB" id="A0ABD2MNX2"/>
<evidence type="ECO:0000256" key="14">
    <source>
        <dbReference type="SAM" id="MobiDB-lite"/>
    </source>
</evidence>
<dbReference type="PROSITE" id="PS50158">
    <property type="entry name" value="ZF_CCHC"/>
    <property type="match status" value="1"/>
</dbReference>
<sequence>MGGKGSPAAKRYRRNEEKSDSDDDNYVPYVPVKERKKQQLLKLGRLGQLREADSQKTASSSEHETNDDEEDELWGRKNNVSLLDQHTELKKLAEAKKVSAVERQLKKEEEILEIVAEKKALMGVSELAKGIQYSEPIKTSWRPPRYILASPLNRHDKLREKLRILAEGEDIPPPLKTFKDMKLHESLIIGLKEKHIKKPTPIQIQGIPTVLSGRDMIGIAFTGSGKTLVFVLPLIMFCLEQELKLPFVKNEGPYGLIICPSRELAKQTYDIIQYFTTCVLKQKLPEIRCCLAIGGVPIQEAVDKIQRGVHIMVATPGRLMDMLEKKTVRLAVCRYLCMDEADRMIDMGFEEDVRTIFSYFQGQRQTLLFSATMPKKIQNFARSALVKPITINVGRAGAASMNVVQEVEYVKQEAKIVYLLNCLQKTAPPVLIFAEKKQDVDAIHEYLLLKGVEAVAIHGGKDQEERSRAVDAFRNGKKDVLVATDVASKGLDFSDVQHVINYDMPDDVENYVHRIGRTGRSGNKGLATTFINKSNDESVLLDLKHLLMEAKQKVPPFLSELCSESEKYLDLGDERGCSYCGGLGHRITDCPKLEALQNKQASNIGRRDYLSNTAADY</sequence>
<dbReference type="CDD" id="cd18787">
    <property type="entry name" value="SF2_C_DEAD"/>
    <property type="match status" value="1"/>
</dbReference>
<dbReference type="Pfam" id="PF00270">
    <property type="entry name" value="DEAD"/>
    <property type="match status" value="1"/>
</dbReference>
<evidence type="ECO:0000256" key="4">
    <source>
        <dbReference type="ARBA" id="ARBA00022771"/>
    </source>
</evidence>
<dbReference type="SMART" id="SM00487">
    <property type="entry name" value="DEXDc"/>
    <property type="match status" value="1"/>
</dbReference>
<name>A0ABD2MNX2_9CUCU</name>
<dbReference type="GO" id="GO:0043186">
    <property type="term" value="C:P granule"/>
    <property type="evidence" value="ECO:0007669"/>
    <property type="project" value="UniProtKB-ARBA"/>
</dbReference>
<protein>
    <recommendedName>
        <fullName evidence="1">RNA helicase</fullName>
        <ecNumber evidence="1">3.6.4.13</ecNumber>
    </recommendedName>
</protein>
<dbReference type="InterPro" id="IPR014014">
    <property type="entry name" value="RNA_helicase_DEAD_Q_motif"/>
</dbReference>
<dbReference type="FunFam" id="3.40.50.300:FF:000657">
    <property type="entry name" value="Probable ATP-dependent RNA helicase DDX41"/>
    <property type="match status" value="1"/>
</dbReference>
<evidence type="ECO:0000256" key="10">
    <source>
        <dbReference type="ARBA" id="ARBA00023594"/>
    </source>
</evidence>
<evidence type="ECO:0000256" key="1">
    <source>
        <dbReference type="ARBA" id="ARBA00012552"/>
    </source>
</evidence>
<dbReference type="FunFam" id="3.40.50.300:FF:000449">
    <property type="entry name" value="Probable ATP-dependent RNA helicase DDX41"/>
    <property type="match status" value="1"/>
</dbReference>
<evidence type="ECO:0000256" key="6">
    <source>
        <dbReference type="ARBA" id="ARBA00022806"/>
    </source>
</evidence>
<dbReference type="InterPro" id="IPR014001">
    <property type="entry name" value="Helicase_ATP-bd"/>
</dbReference>
<dbReference type="PANTHER" id="PTHR47958">
    <property type="entry name" value="ATP-DEPENDENT RNA HELICASE DBP3"/>
    <property type="match status" value="1"/>
</dbReference>
<keyword evidence="20" id="KW-1185">Reference proteome</keyword>
<proteinExistence type="inferred from homology"/>
<dbReference type="GO" id="GO:0003724">
    <property type="term" value="F:RNA helicase activity"/>
    <property type="evidence" value="ECO:0007669"/>
    <property type="project" value="UniProtKB-EC"/>
</dbReference>
<dbReference type="GO" id="GO:0003723">
    <property type="term" value="F:RNA binding"/>
    <property type="evidence" value="ECO:0007669"/>
    <property type="project" value="UniProtKB-KW"/>
</dbReference>
<dbReference type="GO" id="GO:0008270">
    <property type="term" value="F:zinc ion binding"/>
    <property type="evidence" value="ECO:0007669"/>
    <property type="project" value="UniProtKB-KW"/>
</dbReference>
<comment type="catalytic activity">
    <reaction evidence="11">
        <text>ATP + H2O = ADP + phosphate + H(+)</text>
        <dbReference type="Rhea" id="RHEA:13065"/>
        <dbReference type="ChEBI" id="CHEBI:15377"/>
        <dbReference type="ChEBI" id="CHEBI:15378"/>
        <dbReference type="ChEBI" id="CHEBI:30616"/>
        <dbReference type="ChEBI" id="CHEBI:43474"/>
        <dbReference type="ChEBI" id="CHEBI:456216"/>
        <dbReference type="EC" id="3.6.4.13"/>
    </reaction>
</comment>
<dbReference type="SMART" id="SM00343">
    <property type="entry name" value="ZnF_C2HC"/>
    <property type="match status" value="1"/>
</dbReference>
<keyword evidence="2" id="KW-0479">Metal-binding</keyword>
<evidence type="ECO:0000259" key="15">
    <source>
        <dbReference type="PROSITE" id="PS50158"/>
    </source>
</evidence>
<evidence type="ECO:0000256" key="11">
    <source>
        <dbReference type="ARBA" id="ARBA00047984"/>
    </source>
</evidence>
<evidence type="ECO:0000313" key="19">
    <source>
        <dbReference type="EMBL" id="KAL3267998.1"/>
    </source>
</evidence>
<feature type="region of interest" description="Disordered" evidence="14">
    <location>
        <begin position="1"/>
        <end position="75"/>
    </location>
</feature>
<keyword evidence="8" id="KW-0067">ATP-binding</keyword>
<comment type="caution">
    <text evidence="19">The sequence shown here is derived from an EMBL/GenBank/DDBJ whole genome shotgun (WGS) entry which is preliminary data.</text>
</comment>
<dbReference type="Pfam" id="PF00271">
    <property type="entry name" value="Helicase_C"/>
    <property type="match status" value="1"/>
</dbReference>
<dbReference type="PROSITE" id="PS51194">
    <property type="entry name" value="HELICASE_CTER"/>
    <property type="match status" value="1"/>
</dbReference>
<dbReference type="GO" id="GO:0005524">
    <property type="term" value="F:ATP binding"/>
    <property type="evidence" value="ECO:0007669"/>
    <property type="project" value="UniProtKB-KW"/>
</dbReference>